<evidence type="ECO:0000256" key="3">
    <source>
        <dbReference type="ARBA" id="ARBA00022691"/>
    </source>
</evidence>
<dbReference type="AlphaFoldDB" id="A0A058ZAC5"/>
<evidence type="ECO:0000313" key="6">
    <source>
        <dbReference type="Proteomes" id="UP000030693"/>
    </source>
</evidence>
<dbReference type="Pfam" id="PF05958">
    <property type="entry name" value="tRNA_U5-meth_tr"/>
    <property type="match status" value="1"/>
</dbReference>
<evidence type="ECO:0000256" key="4">
    <source>
        <dbReference type="PROSITE-ProRule" id="PRU01024"/>
    </source>
</evidence>
<proteinExistence type="inferred from homology"/>
<keyword evidence="2 4" id="KW-0808">Transferase</keyword>
<dbReference type="STRING" id="691883.A0A058ZAC5"/>
<protein>
    <recommendedName>
        <fullName evidence="7">tRNA (Uracil-5-)-methyltransferase</fullName>
    </recommendedName>
</protein>
<sequence length="678" mass="74406">MFQLAGRFAPLSRTRPLAVAARALSSASAPLPLDTMVKQSSPPPGDIAAETATVAGTVAVADAAAAATTTTAAAAAAAAAAPEIAGPRATTRARKATKAFDPAVHMNNSLHVTGFRFPSSKNVRKFFEQSGIQVTGIRYFPRNSAFNINFPPGANITEMHEKINTMNFRSRPLVARFRDQSEVDVQEHKDRHQTLRAEYTESDLPAHERLNDQVTPLWRLPYDEQIQQKTDTIKTILQEARKKLVDTYSGTAPVWLDNQSDLLCKLEPTIRSPVTDGYRNKCEFSFGYSPAGKPTVGFLLGLFKEGKAFIESPQQCPHVSDSMKSVAALLQEHVDRMHAETAEMAVDPVEPAEAAAAVETTSEAAESAEPAEAAVTTERRTPFPCYDRLEQSGFWRLAMVRETVSKSMMVVVQVHPQQHSAEVLAAQADGLKAVFEEAIRQERIPKDVLLLWQQEAGLSNAFTNAPVRTLIGNAADPHIYEQLYDLKFRVSPWSFFQVNIGATELLYSYAAELAGLRDGNETVLLDVCCGTGTIGISMAKKAKRVIGIEIVPQAIEDAKFNASLNSITNCSYICNGVEKCMDQVLESLDPNEDAVAILDPPRRGVSQNVVRALRTSAHLKRLVFISCDANQAMQNFVDLCRATTNRHPGKPFRPVLARGVDLFPHARPCELVLYFERD</sequence>
<organism evidence="5">
    <name type="scientific">Fonticula alba</name>
    <name type="common">Slime mold</name>
    <dbReference type="NCBI Taxonomy" id="691883"/>
    <lineage>
        <taxon>Eukaryota</taxon>
        <taxon>Rotosphaerida</taxon>
        <taxon>Fonticulaceae</taxon>
        <taxon>Fonticula</taxon>
    </lineage>
</organism>
<dbReference type="Gene3D" id="3.40.50.150">
    <property type="entry name" value="Vaccinia Virus protein VP39"/>
    <property type="match status" value="1"/>
</dbReference>
<dbReference type="InterPro" id="IPR010280">
    <property type="entry name" value="U5_MeTrfase_fam"/>
</dbReference>
<keyword evidence="3 4" id="KW-0949">S-adenosyl-L-methionine</keyword>
<dbReference type="GO" id="GO:0032259">
    <property type="term" value="P:methylation"/>
    <property type="evidence" value="ECO:0007669"/>
    <property type="project" value="UniProtKB-KW"/>
</dbReference>
<dbReference type="GO" id="GO:0008173">
    <property type="term" value="F:RNA methyltransferase activity"/>
    <property type="evidence" value="ECO:0007669"/>
    <property type="project" value="InterPro"/>
</dbReference>
<dbReference type="EMBL" id="KB932203">
    <property type="protein sequence ID" value="KCV71240.1"/>
    <property type="molecule type" value="Genomic_DNA"/>
</dbReference>
<keyword evidence="6" id="KW-1185">Reference proteome</keyword>
<evidence type="ECO:0000256" key="1">
    <source>
        <dbReference type="ARBA" id="ARBA00022603"/>
    </source>
</evidence>
<dbReference type="GO" id="GO:0003723">
    <property type="term" value="F:RNA binding"/>
    <property type="evidence" value="ECO:0007669"/>
    <property type="project" value="TreeGrafter"/>
</dbReference>
<evidence type="ECO:0000313" key="5">
    <source>
        <dbReference type="EMBL" id="KCV71240.1"/>
    </source>
</evidence>
<dbReference type="OrthoDB" id="10250660at2759"/>
<comment type="caution">
    <text evidence="4">Lacks conserved residue(s) required for the propagation of feature annotation.</text>
</comment>
<accession>A0A058ZAC5</accession>
<dbReference type="eggNOG" id="KOG2187">
    <property type="taxonomic scope" value="Eukaryota"/>
</dbReference>
<dbReference type="RefSeq" id="XP_009494363.1">
    <property type="nucleotide sequence ID" value="XM_009496088.1"/>
</dbReference>
<dbReference type="OMA" id="TPLWNMP"/>
<name>A0A058ZAC5_FONAL</name>
<gene>
    <name evidence="5" type="ORF">H696_02190</name>
</gene>
<dbReference type="InterPro" id="IPR045850">
    <property type="entry name" value="TRM2_met"/>
</dbReference>
<keyword evidence="1 4" id="KW-0489">Methyltransferase</keyword>
<dbReference type="PROSITE" id="PS51687">
    <property type="entry name" value="SAM_MT_RNA_M5U"/>
    <property type="match status" value="1"/>
</dbReference>
<evidence type="ECO:0000256" key="2">
    <source>
        <dbReference type="ARBA" id="ARBA00022679"/>
    </source>
</evidence>
<dbReference type="CDD" id="cd02440">
    <property type="entry name" value="AdoMet_MTases"/>
    <property type="match status" value="1"/>
</dbReference>
<dbReference type="GeneID" id="20526915"/>
<feature type="binding site" evidence="4">
    <location>
        <position position="599"/>
    </location>
    <ligand>
        <name>S-adenosyl-L-methionine</name>
        <dbReference type="ChEBI" id="CHEBI:59789"/>
    </ligand>
</feature>
<dbReference type="InterPro" id="IPR029063">
    <property type="entry name" value="SAM-dependent_MTases_sf"/>
</dbReference>
<dbReference type="GO" id="GO:0006396">
    <property type="term" value="P:RNA processing"/>
    <property type="evidence" value="ECO:0007669"/>
    <property type="project" value="InterPro"/>
</dbReference>
<dbReference type="Proteomes" id="UP000030693">
    <property type="component" value="Unassembled WGS sequence"/>
</dbReference>
<evidence type="ECO:0008006" key="7">
    <source>
        <dbReference type="Google" id="ProtNLM"/>
    </source>
</evidence>
<feature type="active site" description="Nucleophile" evidence="4">
    <location>
        <position position="627"/>
    </location>
</feature>
<dbReference type="SUPFAM" id="SSF53335">
    <property type="entry name" value="S-adenosyl-L-methionine-dependent methyltransferases"/>
    <property type="match status" value="2"/>
</dbReference>
<feature type="binding site" evidence="4">
    <location>
        <position position="497"/>
    </location>
    <ligand>
        <name>S-adenosyl-L-methionine</name>
        <dbReference type="ChEBI" id="CHEBI:59789"/>
    </ligand>
</feature>
<dbReference type="PANTHER" id="PTHR45904">
    <property type="entry name" value="TRNA (URACIL-5-)-METHYLTRANSFERASE"/>
    <property type="match status" value="1"/>
</dbReference>
<reference evidence="5" key="1">
    <citation type="submission" date="2013-04" db="EMBL/GenBank/DDBJ databases">
        <title>The Genome Sequence of Fonticula alba ATCC 38817.</title>
        <authorList>
            <consortium name="The Broad Institute Genomics Platform"/>
            <person name="Russ C."/>
            <person name="Cuomo C."/>
            <person name="Burger G."/>
            <person name="Gray M.W."/>
            <person name="Holland P.W.H."/>
            <person name="King N."/>
            <person name="Lang F.B.F."/>
            <person name="Roger A.J."/>
            <person name="Ruiz-Trillo I."/>
            <person name="Brown M."/>
            <person name="Walker B."/>
            <person name="Young S."/>
            <person name="Zeng Q."/>
            <person name="Gargeya S."/>
            <person name="Fitzgerald M."/>
            <person name="Haas B."/>
            <person name="Abouelleil A."/>
            <person name="Allen A.W."/>
            <person name="Alvarado L."/>
            <person name="Arachchi H.M."/>
            <person name="Berlin A.M."/>
            <person name="Chapman S.B."/>
            <person name="Gainer-Dewar J."/>
            <person name="Goldberg J."/>
            <person name="Griggs A."/>
            <person name="Gujja S."/>
            <person name="Hansen M."/>
            <person name="Howarth C."/>
            <person name="Imamovic A."/>
            <person name="Ireland A."/>
            <person name="Larimer J."/>
            <person name="McCowan C."/>
            <person name="Murphy C."/>
            <person name="Pearson M."/>
            <person name="Poon T.W."/>
            <person name="Priest M."/>
            <person name="Roberts A."/>
            <person name="Saif S."/>
            <person name="Shea T."/>
            <person name="Sisk P."/>
            <person name="Sykes S."/>
            <person name="Wortman J."/>
            <person name="Nusbaum C."/>
            <person name="Birren B."/>
        </authorList>
    </citation>
    <scope>NUCLEOTIDE SEQUENCE [LARGE SCALE GENOMIC DNA]</scope>
    <source>
        <strain evidence="5">ATCC 38817</strain>
    </source>
</reference>
<comment type="similarity">
    <text evidence="4">Belongs to the class I-like SAM-binding methyltransferase superfamily. RNA M5U methyltransferase family.</text>
</comment>
<dbReference type="PANTHER" id="PTHR45904:SF2">
    <property type="entry name" value="TRNA (URACIL-5-)-METHYLTRANSFERASE HOMOLOG A"/>
    <property type="match status" value="1"/>
</dbReference>
<feature type="binding site" evidence="4">
    <location>
        <position position="549"/>
    </location>
    <ligand>
        <name>S-adenosyl-L-methionine</name>
        <dbReference type="ChEBI" id="CHEBI:59789"/>
    </ligand>
</feature>